<dbReference type="Gene3D" id="3.90.226.10">
    <property type="entry name" value="2-enoyl-CoA Hydratase, Chain A, domain 1"/>
    <property type="match status" value="1"/>
</dbReference>
<dbReference type="InterPro" id="IPR029045">
    <property type="entry name" value="ClpP/crotonase-like_dom_sf"/>
</dbReference>
<dbReference type="NCBIfam" id="NF004795">
    <property type="entry name" value="PRK06143.1"/>
    <property type="match status" value="1"/>
</dbReference>
<reference evidence="3" key="1">
    <citation type="journal article" date="2019" name="Int. J. Syst. Evol. Microbiol.">
        <title>The Global Catalogue of Microorganisms (GCM) 10K type strain sequencing project: providing services to taxonomists for standard genome sequencing and annotation.</title>
        <authorList>
            <consortium name="The Broad Institute Genomics Platform"/>
            <consortium name="The Broad Institute Genome Sequencing Center for Infectious Disease"/>
            <person name="Wu L."/>
            <person name="Ma J."/>
        </authorList>
    </citation>
    <scope>NUCLEOTIDE SEQUENCE [LARGE SCALE GENOMIC DNA]</scope>
    <source>
        <strain evidence="3">JCM 9933</strain>
    </source>
</reference>
<name>A0ABP3QMU5_9PROT</name>
<dbReference type="Pfam" id="PF00378">
    <property type="entry name" value="ECH_1"/>
    <property type="match status" value="1"/>
</dbReference>
<proteinExistence type="inferred from homology"/>
<dbReference type="CDD" id="cd06558">
    <property type="entry name" value="crotonase-like"/>
    <property type="match status" value="1"/>
</dbReference>
<gene>
    <name evidence="2" type="ORF">GCM10009416_33120</name>
</gene>
<evidence type="ECO:0000313" key="3">
    <source>
        <dbReference type="Proteomes" id="UP001501588"/>
    </source>
</evidence>
<evidence type="ECO:0000256" key="1">
    <source>
        <dbReference type="ARBA" id="ARBA00005254"/>
    </source>
</evidence>
<sequence>MGGEGEIKVVLRDWPAGCGRVASVSIAAAHRMNLLDSELMRRFAKAMAALSGEKGLRAVVLSGTAPRPFVGGADIREMGALRDGAEARNFIELVHGCCRAVRDCPVPVIARIEGYALGAGLELAAACDLRIAAADARFGMPEVRVGIPSVVEAALLPMLIGWGRTRRLLLLGEIIGAAEALEWGLVERVVPASALDGAVEEWLGHLDAAGPAALRSQKALMRQWENLPADRAIAAGIDAFAAAWGSDEPARMMRDFLYRPRPGAGGGGTG</sequence>
<dbReference type="Proteomes" id="UP001501588">
    <property type="component" value="Unassembled WGS sequence"/>
</dbReference>
<organism evidence="2 3">
    <name type="scientific">Craurococcus roseus</name>
    <dbReference type="NCBI Taxonomy" id="77585"/>
    <lineage>
        <taxon>Bacteria</taxon>
        <taxon>Pseudomonadati</taxon>
        <taxon>Pseudomonadota</taxon>
        <taxon>Alphaproteobacteria</taxon>
        <taxon>Acetobacterales</taxon>
        <taxon>Acetobacteraceae</taxon>
        <taxon>Craurococcus</taxon>
    </lineage>
</organism>
<keyword evidence="3" id="KW-1185">Reference proteome</keyword>
<dbReference type="InterPro" id="IPR001753">
    <property type="entry name" value="Enoyl-CoA_hydra/iso"/>
</dbReference>
<comment type="caution">
    <text evidence="2">The sequence shown here is derived from an EMBL/GenBank/DDBJ whole genome shotgun (WGS) entry which is preliminary data.</text>
</comment>
<dbReference type="PANTHER" id="PTHR11941">
    <property type="entry name" value="ENOYL-COA HYDRATASE-RELATED"/>
    <property type="match status" value="1"/>
</dbReference>
<comment type="similarity">
    <text evidence="1">Belongs to the enoyl-CoA hydratase/isomerase family.</text>
</comment>
<evidence type="ECO:0000313" key="2">
    <source>
        <dbReference type="EMBL" id="GAA0592081.1"/>
    </source>
</evidence>
<dbReference type="SUPFAM" id="SSF52096">
    <property type="entry name" value="ClpP/crotonase"/>
    <property type="match status" value="1"/>
</dbReference>
<protein>
    <submittedName>
        <fullName evidence="2">Enoyl-CoA hydratase</fullName>
    </submittedName>
</protein>
<dbReference type="PANTHER" id="PTHR11941:SF171">
    <property type="entry name" value="SD19268P"/>
    <property type="match status" value="1"/>
</dbReference>
<dbReference type="EMBL" id="BAAAFZ010000052">
    <property type="protein sequence ID" value="GAA0592081.1"/>
    <property type="molecule type" value="Genomic_DNA"/>
</dbReference>
<dbReference type="RefSeq" id="WP_343896481.1">
    <property type="nucleotide sequence ID" value="NZ_BAAAFZ010000052.1"/>
</dbReference>
<accession>A0ABP3QMU5</accession>